<protein>
    <submittedName>
        <fullName evidence="2">Class I SAM-dependent methyltransferase</fullName>
    </submittedName>
</protein>
<dbReference type="GO" id="GO:0032259">
    <property type="term" value="P:methylation"/>
    <property type="evidence" value="ECO:0007669"/>
    <property type="project" value="UniProtKB-KW"/>
</dbReference>
<organism evidence="2 3">
    <name type="scientific">Aequorivita ciconiae</name>
    <dbReference type="NCBI Taxonomy" id="2494375"/>
    <lineage>
        <taxon>Bacteria</taxon>
        <taxon>Pseudomonadati</taxon>
        <taxon>Bacteroidota</taxon>
        <taxon>Flavobacteriia</taxon>
        <taxon>Flavobacteriales</taxon>
        <taxon>Flavobacteriaceae</taxon>
        <taxon>Aequorivita</taxon>
    </lineage>
</organism>
<sequence length="234" mass="27052">MQDIMGKALLDYYHGNYSEDIITETNISEEDELPLPYLLRYFEEMPEIERKALKSSRGKVLDVGCGAGSHSLYLQEKGFDVMGIDTSKGAIEVCKLRGLQNAKNIDLLQLKNEKFDTILLLMNGTGIFQNLERTPIYLRHLKSLLNPQGQILIDSSDLQYMYDRTEGGGILVPADRYYGELEFTIRYKGMESEPFEWLYLDETLFREICEENQLDFRIMARGDNFDYLAQLHLC</sequence>
<keyword evidence="3" id="KW-1185">Reference proteome</keyword>
<feature type="domain" description="Methyltransferase" evidence="1">
    <location>
        <begin position="55"/>
        <end position="158"/>
    </location>
</feature>
<keyword evidence="2" id="KW-0808">Transferase</keyword>
<dbReference type="KEGG" id="aev:EI546_14950"/>
<dbReference type="OrthoDB" id="1143568at2"/>
<evidence type="ECO:0000259" key="1">
    <source>
        <dbReference type="Pfam" id="PF13847"/>
    </source>
</evidence>
<proteinExistence type="predicted"/>
<keyword evidence="2" id="KW-0489">Methyltransferase</keyword>
<dbReference type="CDD" id="cd02440">
    <property type="entry name" value="AdoMet_MTases"/>
    <property type="match status" value="1"/>
</dbReference>
<dbReference type="GO" id="GO:0008168">
    <property type="term" value="F:methyltransferase activity"/>
    <property type="evidence" value="ECO:0007669"/>
    <property type="project" value="UniProtKB-KW"/>
</dbReference>
<accession>A0A410G6Y2</accession>
<dbReference type="EMBL" id="CP034951">
    <property type="protein sequence ID" value="QAA82935.1"/>
    <property type="molecule type" value="Genomic_DNA"/>
</dbReference>
<dbReference type="Gene3D" id="3.40.50.150">
    <property type="entry name" value="Vaccinia Virus protein VP39"/>
    <property type="match status" value="1"/>
</dbReference>
<dbReference type="RefSeq" id="WP_128251299.1">
    <property type="nucleotide sequence ID" value="NZ_CP034951.1"/>
</dbReference>
<dbReference type="Pfam" id="PF13847">
    <property type="entry name" value="Methyltransf_31"/>
    <property type="match status" value="1"/>
</dbReference>
<gene>
    <name evidence="2" type="ORF">EI546_14950</name>
</gene>
<dbReference type="AlphaFoldDB" id="A0A410G6Y2"/>
<name>A0A410G6Y2_9FLAO</name>
<dbReference type="InterPro" id="IPR029063">
    <property type="entry name" value="SAM-dependent_MTases_sf"/>
</dbReference>
<dbReference type="SUPFAM" id="SSF53335">
    <property type="entry name" value="S-adenosyl-L-methionine-dependent methyltransferases"/>
    <property type="match status" value="1"/>
</dbReference>
<reference evidence="2 3" key="1">
    <citation type="submission" date="2019-01" db="EMBL/GenBank/DDBJ databases">
        <title>Complete genome sequencing of Aequorivita sp. H23M31.</title>
        <authorList>
            <person name="Bae J.-W."/>
        </authorList>
    </citation>
    <scope>NUCLEOTIDE SEQUENCE [LARGE SCALE GENOMIC DNA]</scope>
    <source>
        <strain evidence="2 3">H23M31</strain>
    </source>
</reference>
<dbReference type="InterPro" id="IPR025714">
    <property type="entry name" value="Methyltranfer_dom"/>
</dbReference>
<evidence type="ECO:0000313" key="2">
    <source>
        <dbReference type="EMBL" id="QAA82935.1"/>
    </source>
</evidence>
<dbReference type="Proteomes" id="UP000285517">
    <property type="component" value="Chromosome"/>
</dbReference>
<evidence type="ECO:0000313" key="3">
    <source>
        <dbReference type="Proteomes" id="UP000285517"/>
    </source>
</evidence>